<dbReference type="GO" id="GO:0047298">
    <property type="term" value="F:(S)-3-amino-2-methylpropionate transaminase activity"/>
    <property type="evidence" value="ECO:0007669"/>
    <property type="project" value="UniProtKB-EC"/>
</dbReference>
<keyword evidence="14" id="KW-1185">Reference proteome</keyword>
<reference evidence="13" key="1">
    <citation type="journal article" date="2020" name="Cell">
        <title>Large-Scale Comparative Analyses of Tick Genomes Elucidate Their Genetic Diversity and Vector Capacities.</title>
        <authorList>
            <consortium name="Tick Genome and Microbiome Consortium (TIGMIC)"/>
            <person name="Jia N."/>
            <person name="Wang J."/>
            <person name="Shi W."/>
            <person name="Du L."/>
            <person name="Sun Y."/>
            <person name="Zhan W."/>
            <person name="Jiang J.F."/>
            <person name="Wang Q."/>
            <person name="Zhang B."/>
            <person name="Ji P."/>
            <person name="Bell-Sakyi L."/>
            <person name="Cui X.M."/>
            <person name="Yuan T.T."/>
            <person name="Jiang B.G."/>
            <person name="Yang W.F."/>
            <person name="Lam T.T."/>
            <person name="Chang Q.C."/>
            <person name="Ding S.J."/>
            <person name="Wang X.J."/>
            <person name="Zhu J.G."/>
            <person name="Ruan X.D."/>
            <person name="Zhao L."/>
            <person name="Wei J.T."/>
            <person name="Ye R.Z."/>
            <person name="Que T.C."/>
            <person name="Du C.H."/>
            <person name="Zhou Y.H."/>
            <person name="Cheng J.X."/>
            <person name="Dai P.F."/>
            <person name="Guo W.B."/>
            <person name="Han X.H."/>
            <person name="Huang E.J."/>
            <person name="Li L.F."/>
            <person name="Wei W."/>
            <person name="Gao Y.C."/>
            <person name="Liu J.Z."/>
            <person name="Shao H.Z."/>
            <person name="Wang X."/>
            <person name="Wang C.C."/>
            <person name="Yang T.C."/>
            <person name="Huo Q.B."/>
            <person name="Li W."/>
            <person name="Chen H.Y."/>
            <person name="Chen S.E."/>
            <person name="Zhou L.G."/>
            <person name="Ni X.B."/>
            <person name="Tian J.H."/>
            <person name="Sheng Y."/>
            <person name="Liu T."/>
            <person name="Pan Y.S."/>
            <person name="Xia L.Y."/>
            <person name="Li J."/>
            <person name="Zhao F."/>
            <person name="Cao W.C."/>
        </authorList>
    </citation>
    <scope>NUCLEOTIDE SEQUENCE</scope>
    <source>
        <strain evidence="13">Rmic-2018</strain>
    </source>
</reference>
<dbReference type="PANTHER" id="PTHR43206:SF1">
    <property type="entry name" value="4-AMINOBUTYRATE AMINOTRANSFERASE, MITOCHONDRIAL"/>
    <property type="match status" value="1"/>
</dbReference>
<dbReference type="VEuPathDB" id="VectorBase:LOC119181924"/>
<sequence length="623" mass="69374">MEKKKKRTKEQTNYSRHSRSAPTATFADCSAKPPPSGRPWRRTTPRLARKTAVRGLCSSAERPPWPRRASGEPARPPFVLPLSPQQGSRGDRTTETLEASPKRERTLDGRRDKATRAPQLRETRGSSEYNWRMLRSASAAASSSLRACTALAARNLSSSAAEPPEPCIVSHTFPGPKSDALKRELDSIQNAGAVQLFVDYTKSTGNYMVDVDGNAFLDVYTQISSLPLGYNHPAMVAAVSDPRNVATFVNRPAMGVLPPADLVSRLKNALLSVAPAGLTEVQTMACGSCSNENAYKAVFISHIAQKRGGKPPTADELQSCKYNLPPGSPRLSLLSFDGAFHGRTFGALSTTHSKAIHKLDVPSFEWPIAHFPEYKYPLEEFQSENKKEDEKSLAHVEELFHEYRKKGAPVAGLVVEPIQAEGGDRHASDDYFRRLRALAAKNNVFFICDEVQTGCGPTGKFWAHQHWGLDDSPDVVTFSKKMLTGGYFYKSQVRPKESYRIFNTWVGDPTKLLLIEEVLKVVNTEKLLDNVRETGEYLQKGLKEVSKRHPNTFFNVRGRGTFCAVDLPSEKDRNKFITEMHLKGIHCGGCGERSFRIRPALTFQRKHADILLDRIEKVLCQKF</sequence>
<evidence type="ECO:0000256" key="7">
    <source>
        <dbReference type="ARBA" id="ARBA00022898"/>
    </source>
</evidence>
<evidence type="ECO:0000256" key="10">
    <source>
        <dbReference type="ARBA" id="ARBA00030857"/>
    </source>
</evidence>
<dbReference type="Gene3D" id="3.40.640.10">
    <property type="entry name" value="Type I PLP-dependent aspartate aminotransferase-like (Major domain)"/>
    <property type="match status" value="1"/>
</dbReference>
<dbReference type="CDD" id="cd00610">
    <property type="entry name" value="OAT_like"/>
    <property type="match status" value="1"/>
</dbReference>
<comment type="similarity">
    <text evidence="2">Belongs to the class-III pyridoxal-phosphate-dependent aminotransferase family.</text>
</comment>
<dbReference type="EC" id="2.6.1.22" evidence="3"/>
<accession>A0A9J6EMU3</accession>
<dbReference type="InterPro" id="IPR004631">
    <property type="entry name" value="4NH2But_aminotransferase_euk"/>
</dbReference>
<organism evidence="13 14">
    <name type="scientific">Rhipicephalus microplus</name>
    <name type="common">Cattle tick</name>
    <name type="synonym">Boophilus microplus</name>
    <dbReference type="NCBI Taxonomy" id="6941"/>
    <lineage>
        <taxon>Eukaryota</taxon>
        <taxon>Metazoa</taxon>
        <taxon>Ecdysozoa</taxon>
        <taxon>Arthropoda</taxon>
        <taxon>Chelicerata</taxon>
        <taxon>Arachnida</taxon>
        <taxon>Acari</taxon>
        <taxon>Parasitiformes</taxon>
        <taxon>Ixodida</taxon>
        <taxon>Ixodoidea</taxon>
        <taxon>Ixodidae</taxon>
        <taxon>Rhipicephalinae</taxon>
        <taxon>Rhipicephalus</taxon>
        <taxon>Boophilus</taxon>
    </lineage>
</organism>
<proteinExistence type="inferred from homology"/>
<dbReference type="InterPro" id="IPR005814">
    <property type="entry name" value="Aminotrans_3"/>
</dbReference>
<keyword evidence="6" id="KW-0808">Transferase</keyword>
<evidence type="ECO:0000256" key="3">
    <source>
        <dbReference type="ARBA" id="ARBA00012876"/>
    </source>
</evidence>
<evidence type="ECO:0000256" key="9">
    <source>
        <dbReference type="ARBA" id="ARBA00030204"/>
    </source>
</evidence>
<dbReference type="InterPro" id="IPR015421">
    <property type="entry name" value="PyrdxlP-dep_Trfase_major"/>
</dbReference>
<dbReference type="SUPFAM" id="SSF53383">
    <property type="entry name" value="PLP-dependent transferases"/>
    <property type="match status" value="1"/>
</dbReference>
<name>A0A9J6EMU3_RHIMP</name>
<dbReference type="GO" id="GO:0005739">
    <property type="term" value="C:mitochondrion"/>
    <property type="evidence" value="ECO:0007669"/>
    <property type="project" value="TreeGrafter"/>
</dbReference>
<dbReference type="GO" id="GO:0030170">
    <property type="term" value="F:pyridoxal phosphate binding"/>
    <property type="evidence" value="ECO:0007669"/>
    <property type="project" value="InterPro"/>
</dbReference>
<feature type="compositionally biased region" description="Basic residues" evidence="12">
    <location>
        <begin position="39"/>
        <end position="52"/>
    </location>
</feature>
<dbReference type="FunFam" id="3.40.640.10:FF:000029">
    <property type="entry name" value="4-aminobutyrate aminotransferase, mitochondrial"/>
    <property type="match status" value="1"/>
</dbReference>
<comment type="cofactor">
    <cofactor evidence="1">
        <name>pyridoxal 5'-phosphate</name>
        <dbReference type="ChEBI" id="CHEBI:597326"/>
    </cofactor>
</comment>
<feature type="compositionally biased region" description="Polar residues" evidence="12">
    <location>
        <begin position="11"/>
        <end position="23"/>
    </location>
</feature>
<dbReference type="InterPro" id="IPR015422">
    <property type="entry name" value="PyrdxlP-dep_Trfase_small"/>
</dbReference>
<gene>
    <name evidence="13" type="ORF">HPB51_007914</name>
</gene>
<evidence type="ECO:0000256" key="2">
    <source>
        <dbReference type="ARBA" id="ARBA00008954"/>
    </source>
</evidence>
<dbReference type="GO" id="GO:0009450">
    <property type="term" value="P:gamma-aminobutyric acid catabolic process"/>
    <property type="evidence" value="ECO:0007669"/>
    <property type="project" value="TreeGrafter"/>
</dbReference>
<evidence type="ECO:0000256" key="5">
    <source>
        <dbReference type="ARBA" id="ARBA00022576"/>
    </source>
</evidence>
<dbReference type="Gene3D" id="3.90.1150.10">
    <property type="entry name" value="Aspartate Aminotransferase, domain 1"/>
    <property type="match status" value="1"/>
</dbReference>
<dbReference type="AlphaFoldDB" id="A0A9J6EMU3"/>
<dbReference type="GO" id="GO:0034386">
    <property type="term" value="F:4-aminobutyrate:2-oxoglutarate transaminase activity"/>
    <property type="evidence" value="ECO:0007669"/>
    <property type="project" value="UniProtKB-EC"/>
</dbReference>
<evidence type="ECO:0000313" key="13">
    <source>
        <dbReference type="EMBL" id="KAH8035670.1"/>
    </source>
</evidence>
<keyword evidence="7" id="KW-0663">Pyridoxal phosphate</keyword>
<protein>
    <recommendedName>
        <fullName evidence="10">(S)-3-amino-2-methylpropionate transaminase</fullName>
        <ecNumber evidence="4">2.6.1.19</ecNumber>
        <ecNumber evidence="3">2.6.1.22</ecNumber>
    </recommendedName>
    <alternativeName>
        <fullName evidence="11">GABA aminotransferase</fullName>
    </alternativeName>
    <alternativeName>
        <fullName evidence="9">Gamma-amino-N-butyrate transaminase</fullName>
    </alternativeName>
    <alternativeName>
        <fullName evidence="8">L-AIBAT</fullName>
    </alternativeName>
</protein>
<evidence type="ECO:0000256" key="4">
    <source>
        <dbReference type="ARBA" id="ARBA00012912"/>
    </source>
</evidence>
<dbReference type="Proteomes" id="UP000821866">
    <property type="component" value="Chromosome 11"/>
</dbReference>
<dbReference type="EMBL" id="JABSTU010000003">
    <property type="protein sequence ID" value="KAH8035670.1"/>
    <property type="molecule type" value="Genomic_DNA"/>
</dbReference>
<feature type="region of interest" description="Disordered" evidence="12">
    <location>
        <begin position="1"/>
        <end position="125"/>
    </location>
</feature>
<evidence type="ECO:0000313" key="14">
    <source>
        <dbReference type="Proteomes" id="UP000821866"/>
    </source>
</evidence>
<evidence type="ECO:0000256" key="1">
    <source>
        <dbReference type="ARBA" id="ARBA00001933"/>
    </source>
</evidence>
<feature type="compositionally biased region" description="Basic and acidic residues" evidence="12">
    <location>
        <begin position="89"/>
        <end position="125"/>
    </location>
</feature>
<dbReference type="PANTHER" id="PTHR43206">
    <property type="entry name" value="AMINOTRANSFERASE"/>
    <property type="match status" value="1"/>
</dbReference>
<dbReference type="InterPro" id="IPR015424">
    <property type="entry name" value="PyrdxlP-dep_Trfase"/>
</dbReference>
<reference evidence="13" key="2">
    <citation type="submission" date="2021-09" db="EMBL/GenBank/DDBJ databases">
        <authorList>
            <person name="Jia N."/>
            <person name="Wang J."/>
            <person name="Shi W."/>
            <person name="Du L."/>
            <person name="Sun Y."/>
            <person name="Zhan W."/>
            <person name="Jiang J."/>
            <person name="Wang Q."/>
            <person name="Zhang B."/>
            <person name="Ji P."/>
            <person name="Sakyi L.B."/>
            <person name="Cui X."/>
            <person name="Yuan T."/>
            <person name="Jiang B."/>
            <person name="Yang W."/>
            <person name="Lam T.T.-Y."/>
            <person name="Chang Q."/>
            <person name="Ding S."/>
            <person name="Wang X."/>
            <person name="Zhu J."/>
            <person name="Ruan X."/>
            <person name="Zhao L."/>
            <person name="Wei J."/>
            <person name="Que T."/>
            <person name="Du C."/>
            <person name="Cheng J."/>
            <person name="Dai P."/>
            <person name="Han X."/>
            <person name="Huang E."/>
            <person name="Gao Y."/>
            <person name="Liu J."/>
            <person name="Shao H."/>
            <person name="Ye R."/>
            <person name="Li L."/>
            <person name="Wei W."/>
            <person name="Wang X."/>
            <person name="Wang C."/>
            <person name="Huo Q."/>
            <person name="Li W."/>
            <person name="Guo W."/>
            <person name="Chen H."/>
            <person name="Chen S."/>
            <person name="Zhou L."/>
            <person name="Zhou L."/>
            <person name="Ni X."/>
            <person name="Tian J."/>
            <person name="Zhou Y."/>
            <person name="Sheng Y."/>
            <person name="Liu T."/>
            <person name="Pan Y."/>
            <person name="Xia L."/>
            <person name="Li J."/>
            <person name="Zhao F."/>
            <person name="Cao W."/>
        </authorList>
    </citation>
    <scope>NUCLEOTIDE SEQUENCE</scope>
    <source>
        <strain evidence="13">Rmic-2018</strain>
        <tissue evidence="13">Larvae</tissue>
    </source>
</reference>
<evidence type="ECO:0000256" key="12">
    <source>
        <dbReference type="SAM" id="MobiDB-lite"/>
    </source>
</evidence>
<dbReference type="Pfam" id="PF00202">
    <property type="entry name" value="Aminotran_3"/>
    <property type="match status" value="1"/>
</dbReference>
<dbReference type="EC" id="2.6.1.19" evidence="4"/>
<evidence type="ECO:0000256" key="11">
    <source>
        <dbReference type="ARBA" id="ARBA00031787"/>
    </source>
</evidence>
<evidence type="ECO:0000256" key="6">
    <source>
        <dbReference type="ARBA" id="ARBA00022679"/>
    </source>
</evidence>
<keyword evidence="5" id="KW-0032">Aminotransferase</keyword>
<dbReference type="NCBIfam" id="TIGR00699">
    <property type="entry name" value="GABAtrns_euk"/>
    <property type="match status" value="1"/>
</dbReference>
<comment type="caution">
    <text evidence="13">The sequence shown here is derived from an EMBL/GenBank/DDBJ whole genome shotgun (WGS) entry which is preliminary data.</text>
</comment>
<evidence type="ECO:0000256" key="8">
    <source>
        <dbReference type="ARBA" id="ARBA00029760"/>
    </source>
</evidence>